<proteinExistence type="predicted"/>
<organism evidence="1">
    <name type="scientific">marine metagenome</name>
    <dbReference type="NCBI Taxonomy" id="408172"/>
    <lineage>
        <taxon>unclassified sequences</taxon>
        <taxon>metagenomes</taxon>
        <taxon>ecological metagenomes</taxon>
    </lineage>
</organism>
<dbReference type="AlphaFoldDB" id="A0A382VFH1"/>
<protein>
    <submittedName>
        <fullName evidence="1">Uncharacterized protein</fullName>
    </submittedName>
</protein>
<dbReference type="EMBL" id="UINC01151190">
    <property type="protein sequence ID" value="SVD44648.1"/>
    <property type="molecule type" value="Genomic_DNA"/>
</dbReference>
<feature type="non-terminal residue" evidence="1">
    <location>
        <position position="22"/>
    </location>
</feature>
<name>A0A382VFH1_9ZZZZ</name>
<accession>A0A382VFH1</accession>
<reference evidence="1" key="1">
    <citation type="submission" date="2018-05" db="EMBL/GenBank/DDBJ databases">
        <authorList>
            <person name="Lanie J.A."/>
            <person name="Ng W.-L."/>
            <person name="Kazmierczak K.M."/>
            <person name="Andrzejewski T.M."/>
            <person name="Davidsen T.M."/>
            <person name="Wayne K.J."/>
            <person name="Tettelin H."/>
            <person name="Glass J.I."/>
            <person name="Rusch D."/>
            <person name="Podicherti R."/>
            <person name="Tsui H.-C.T."/>
            <person name="Winkler M.E."/>
        </authorList>
    </citation>
    <scope>NUCLEOTIDE SEQUENCE</scope>
</reference>
<gene>
    <name evidence="1" type="ORF">METZ01_LOCUS397502</name>
</gene>
<feature type="non-terminal residue" evidence="1">
    <location>
        <position position="1"/>
    </location>
</feature>
<sequence>EGTTGTTRKAKGFLRCLGKYLL</sequence>
<evidence type="ECO:0000313" key="1">
    <source>
        <dbReference type="EMBL" id="SVD44648.1"/>
    </source>
</evidence>